<accession>A0A6J2XFN5</accession>
<gene>
    <name evidence="2" type="primary">LOC115877948</name>
</gene>
<dbReference type="RefSeq" id="XP_030750158.1">
    <property type="nucleotide sequence ID" value="XM_030894298.1"/>
</dbReference>
<dbReference type="PANTHER" id="PTHR47331">
    <property type="entry name" value="PHD-TYPE DOMAIN-CONTAINING PROTEIN"/>
    <property type="match status" value="1"/>
</dbReference>
<sequence length="330" mass="38143">MSIPRLELCAASLFSDCIAFFLSNITNVRVRRVFCWSYSTVTLSWIRSSPHRWKTFVANRVSHIQEQVAPECWNYVDGKVNPADCASRGMFPEQFVSHSMWWAGPPWLAESNSSWPNCFSSEIPTAVTLEEKKVVYMATFSDNFLSGLLQKFSSLSKIQRIISYCLRFVNNLRNHKCEQQVGCLSYVELYKALIVTVRFVQNEVFSADILKLKEKVPCSKPFRKLASFLDEDGVLRVGGRLKHANLEFDVKHPMLLPRDHQLTYLVIQEFHNKNLHPGPRTLEYLILQQFWILSARRAIRITVVAIDRLFFIFLNYIQGVIDASELLLPI</sequence>
<dbReference type="KEGG" id="soy:115877948"/>
<dbReference type="PANTHER" id="PTHR47331:SF2">
    <property type="match status" value="1"/>
</dbReference>
<keyword evidence="1" id="KW-1185">Reference proteome</keyword>
<dbReference type="InParanoid" id="A0A6J2XFN5"/>
<organism evidence="1 2">
    <name type="scientific">Sitophilus oryzae</name>
    <name type="common">Rice weevil</name>
    <name type="synonym">Curculio oryzae</name>
    <dbReference type="NCBI Taxonomy" id="7048"/>
    <lineage>
        <taxon>Eukaryota</taxon>
        <taxon>Metazoa</taxon>
        <taxon>Ecdysozoa</taxon>
        <taxon>Arthropoda</taxon>
        <taxon>Hexapoda</taxon>
        <taxon>Insecta</taxon>
        <taxon>Pterygota</taxon>
        <taxon>Neoptera</taxon>
        <taxon>Endopterygota</taxon>
        <taxon>Coleoptera</taxon>
        <taxon>Polyphaga</taxon>
        <taxon>Cucujiformia</taxon>
        <taxon>Curculionidae</taxon>
        <taxon>Dryophthorinae</taxon>
        <taxon>Sitophilus</taxon>
    </lineage>
</organism>
<dbReference type="GeneID" id="115877948"/>
<dbReference type="Proteomes" id="UP000504635">
    <property type="component" value="Unplaced"/>
</dbReference>
<name>A0A6J2XFN5_SITOR</name>
<evidence type="ECO:0000313" key="1">
    <source>
        <dbReference type="Proteomes" id="UP000504635"/>
    </source>
</evidence>
<reference evidence="2" key="1">
    <citation type="submission" date="2025-08" db="UniProtKB">
        <authorList>
            <consortium name="RefSeq"/>
        </authorList>
    </citation>
    <scope>IDENTIFICATION</scope>
    <source>
        <tissue evidence="2">Gonads</tissue>
    </source>
</reference>
<proteinExistence type="predicted"/>
<evidence type="ECO:0000313" key="2">
    <source>
        <dbReference type="RefSeq" id="XP_030750158.1"/>
    </source>
</evidence>
<protein>
    <submittedName>
        <fullName evidence="2">Uncharacterized protein LOC115877948</fullName>
    </submittedName>
</protein>
<dbReference type="AlphaFoldDB" id="A0A6J2XFN5"/>
<dbReference type="OrthoDB" id="6776697at2759"/>